<organism evidence="2 3">
    <name type="scientific">Caproiciproducens galactitolivorans</name>
    <dbReference type="NCBI Taxonomy" id="642589"/>
    <lineage>
        <taxon>Bacteria</taxon>
        <taxon>Bacillati</taxon>
        <taxon>Bacillota</taxon>
        <taxon>Clostridia</taxon>
        <taxon>Eubacteriales</taxon>
        <taxon>Acutalibacteraceae</taxon>
        <taxon>Caproiciproducens</taxon>
    </lineage>
</organism>
<feature type="domain" description="Gcp-like" evidence="1">
    <location>
        <begin position="33"/>
        <end position="146"/>
    </location>
</feature>
<dbReference type="InterPro" id="IPR000905">
    <property type="entry name" value="Gcp-like_dom"/>
</dbReference>
<evidence type="ECO:0000259" key="1">
    <source>
        <dbReference type="Pfam" id="PF00814"/>
    </source>
</evidence>
<dbReference type="CDD" id="cd24032">
    <property type="entry name" value="ASKHA_NBD_TsaB"/>
    <property type="match status" value="1"/>
</dbReference>
<dbReference type="InterPro" id="IPR043129">
    <property type="entry name" value="ATPase_NBD"/>
</dbReference>
<dbReference type="PANTHER" id="PTHR11735:SF11">
    <property type="entry name" value="TRNA THREONYLCARBAMOYLADENOSINE BIOSYNTHESIS PROTEIN TSAB"/>
    <property type="match status" value="1"/>
</dbReference>
<keyword evidence="3" id="KW-1185">Reference proteome</keyword>
<accession>A0A4Z0YMU7</accession>
<evidence type="ECO:0000313" key="2">
    <source>
        <dbReference type="EMBL" id="TGJ77972.1"/>
    </source>
</evidence>
<dbReference type="InterPro" id="IPR022496">
    <property type="entry name" value="T6A_TsaB"/>
</dbReference>
<dbReference type="AlphaFoldDB" id="A0A4Z0YMU7"/>
<dbReference type="SUPFAM" id="SSF53067">
    <property type="entry name" value="Actin-like ATPase domain"/>
    <property type="match status" value="2"/>
</dbReference>
<dbReference type="PANTHER" id="PTHR11735">
    <property type="entry name" value="TRNA N6-ADENOSINE THREONYLCARBAMOYLTRANSFERASE"/>
    <property type="match status" value="1"/>
</dbReference>
<dbReference type="EMBL" id="SRMQ01000001">
    <property type="protein sequence ID" value="TGJ77972.1"/>
    <property type="molecule type" value="Genomic_DNA"/>
</dbReference>
<reference evidence="2 3" key="1">
    <citation type="submission" date="2019-04" db="EMBL/GenBank/DDBJ databases">
        <authorList>
            <person name="Poehlein A."/>
            <person name="Bengelsdorf F.R."/>
            <person name="Duerre P."/>
            <person name="Daniel R."/>
        </authorList>
    </citation>
    <scope>NUCLEOTIDE SEQUENCE [LARGE SCALE GENOMIC DNA]</scope>
    <source>
        <strain evidence="2 3">BS-1</strain>
    </source>
</reference>
<dbReference type="RefSeq" id="WP_135657119.1">
    <property type="nucleotide sequence ID" value="NZ_JAJUFJ010000001.1"/>
</dbReference>
<dbReference type="GO" id="GO:0002949">
    <property type="term" value="P:tRNA threonylcarbamoyladenosine modification"/>
    <property type="evidence" value="ECO:0007669"/>
    <property type="project" value="InterPro"/>
</dbReference>
<sequence length="236" mass="25500">MRILAIDSSATAASAALVEDGKVLGEFYINTKLTHSQTLMPMIDNVLKCTRADLQSVDLFAVSSGPGSFTGVRIGIASVKGLAMAQDKPCVGVSTLEAMARNLEHMDCTVCAVMDARCGQVYNAVFSAHDGRMERITEDRAISILDLAEECKKFAKPLMLVGDGAKLCYNNERFQSLHALLPPEPLLYQRACGVAKAACKVYEQGGAVSSAALMPVYLRPPQAERELKKRIEGENK</sequence>
<gene>
    <name evidence="2" type="primary">tsaB</name>
    <name evidence="2" type="ORF">CAGA_03820</name>
</gene>
<dbReference type="Pfam" id="PF00814">
    <property type="entry name" value="TsaD"/>
    <property type="match status" value="1"/>
</dbReference>
<dbReference type="GO" id="GO:0005829">
    <property type="term" value="C:cytosol"/>
    <property type="evidence" value="ECO:0007669"/>
    <property type="project" value="TreeGrafter"/>
</dbReference>
<comment type="caution">
    <text evidence="2">The sequence shown here is derived from an EMBL/GenBank/DDBJ whole genome shotgun (WGS) entry which is preliminary data.</text>
</comment>
<dbReference type="Proteomes" id="UP000297714">
    <property type="component" value="Unassembled WGS sequence"/>
</dbReference>
<dbReference type="NCBIfam" id="TIGR03725">
    <property type="entry name" value="T6A_YeaZ"/>
    <property type="match status" value="1"/>
</dbReference>
<dbReference type="OrthoDB" id="9784166at2"/>
<evidence type="ECO:0000313" key="3">
    <source>
        <dbReference type="Proteomes" id="UP000297714"/>
    </source>
</evidence>
<proteinExistence type="predicted"/>
<name>A0A4Z0YMU7_9FIRM</name>
<protein>
    <submittedName>
        <fullName evidence="2">tRNA threonylcarbamoyladenosine biosynthesis protein TsaB</fullName>
    </submittedName>
</protein>
<dbReference type="Gene3D" id="3.30.420.40">
    <property type="match status" value="2"/>
</dbReference>